<proteinExistence type="predicted"/>
<comment type="caution">
    <text evidence="1">The sequence shown here is derived from an EMBL/GenBank/DDBJ whole genome shotgun (WGS) entry which is preliminary data.</text>
</comment>
<evidence type="ECO:0000313" key="2">
    <source>
        <dbReference type="Proteomes" id="UP000220078"/>
    </source>
</evidence>
<reference evidence="1 2" key="1">
    <citation type="submission" date="2017-09" db="EMBL/GenBank/DDBJ databases">
        <title>Large-scale bioinformatics analysis of Bacillus genomes uncovers conserved roles of natural products in bacterial physiology.</title>
        <authorList>
            <consortium name="Agbiome Team Llc"/>
            <person name="Bleich R.M."/>
            <person name="Kirk G.J."/>
            <person name="Santa Maria K.C."/>
            <person name="Allen S.E."/>
            <person name="Farag S."/>
            <person name="Shank E.A."/>
            <person name="Bowers A."/>
        </authorList>
    </citation>
    <scope>NUCLEOTIDE SEQUENCE [LARGE SCALE GENOMIC DNA]</scope>
    <source>
        <strain evidence="1 2">AFS027629</strain>
    </source>
</reference>
<dbReference type="AlphaFoldDB" id="A0AB36SZM8"/>
<dbReference type="Proteomes" id="UP000220078">
    <property type="component" value="Unassembled WGS sequence"/>
</dbReference>
<dbReference type="EMBL" id="NUAP01000041">
    <property type="protein sequence ID" value="PEN85991.1"/>
    <property type="molecule type" value="Genomic_DNA"/>
</dbReference>
<name>A0AB36SZM8_9BACI</name>
<accession>A0AB36SZM8</accession>
<gene>
    <name evidence="1" type="ORF">CN551_22515</name>
</gene>
<organism evidence="1 2">
    <name type="scientific">Bacillus toyonensis</name>
    <dbReference type="NCBI Taxonomy" id="155322"/>
    <lineage>
        <taxon>Bacteria</taxon>
        <taxon>Bacillati</taxon>
        <taxon>Bacillota</taxon>
        <taxon>Bacilli</taxon>
        <taxon>Bacillales</taxon>
        <taxon>Bacillaceae</taxon>
        <taxon>Bacillus</taxon>
        <taxon>Bacillus cereus group</taxon>
    </lineage>
</organism>
<protein>
    <submittedName>
        <fullName evidence="1">Uncharacterized protein</fullName>
    </submittedName>
</protein>
<evidence type="ECO:0000313" key="1">
    <source>
        <dbReference type="EMBL" id="PEN85991.1"/>
    </source>
</evidence>
<sequence length="70" mass="8132">MEQAKGKRIDVRGVNIIVHIKRLEKLILQPFYMHSKVFINGGVTHAHQVNISYHPRSGFFAFCTERYCSI</sequence>